<protein>
    <recommendedName>
        <fullName evidence="3">Sulfotransferase domain-containing protein</fullName>
    </recommendedName>
</protein>
<evidence type="ECO:0000256" key="1">
    <source>
        <dbReference type="SAM" id="MobiDB-lite"/>
    </source>
</evidence>
<feature type="compositionally biased region" description="Polar residues" evidence="1">
    <location>
        <begin position="36"/>
        <end position="49"/>
    </location>
</feature>
<dbReference type="Gene3D" id="3.40.50.300">
    <property type="entry name" value="P-loop containing nucleotide triphosphate hydrolases"/>
    <property type="match status" value="1"/>
</dbReference>
<dbReference type="EMBL" id="HBGK01009137">
    <property type="protein sequence ID" value="CAD9275866.1"/>
    <property type="molecule type" value="Transcribed_RNA"/>
</dbReference>
<dbReference type="AlphaFoldDB" id="A0A7S1Y445"/>
<evidence type="ECO:0000313" key="2">
    <source>
        <dbReference type="EMBL" id="CAD9275866.1"/>
    </source>
</evidence>
<accession>A0A7S1Y445</accession>
<dbReference type="SUPFAM" id="SSF52540">
    <property type="entry name" value="P-loop containing nucleoside triphosphate hydrolases"/>
    <property type="match status" value="1"/>
</dbReference>
<dbReference type="InterPro" id="IPR027417">
    <property type="entry name" value="P-loop_NTPase"/>
</dbReference>
<dbReference type="PANTHER" id="PTHR32301">
    <property type="entry name" value="COUNTIN RECEPTOR CNR3-RELATED"/>
    <property type="match status" value="1"/>
</dbReference>
<proteinExistence type="predicted"/>
<gene>
    <name evidence="2" type="ORF">GOCE00092_LOCUS4774</name>
</gene>
<feature type="region of interest" description="Disordered" evidence="1">
    <location>
        <begin position="24"/>
        <end position="53"/>
    </location>
</feature>
<name>A0A7S1Y445_9STRA</name>
<reference evidence="2" key="1">
    <citation type="submission" date="2021-01" db="EMBL/GenBank/DDBJ databases">
        <authorList>
            <person name="Corre E."/>
            <person name="Pelletier E."/>
            <person name="Niang G."/>
            <person name="Scheremetjew M."/>
            <person name="Finn R."/>
            <person name="Kale V."/>
            <person name="Holt S."/>
            <person name="Cochrane G."/>
            <person name="Meng A."/>
            <person name="Brown T."/>
            <person name="Cohen L."/>
        </authorList>
    </citation>
    <scope>NUCLEOTIDE SEQUENCE</scope>
    <source>
        <strain evidence="2">CCMP 410</strain>
    </source>
</reference>
<dbReference type="InterPro" id="IPR053259">
    <property type="entry name" value="Golvesin-related_Golgi"/>
</dbReference>
<evidence type="ECO:0008006" key="3">
    <source>
        <dbReference type="Google" id="ProtNLM"/>
    </source>
</evidence>
<sequence>MHHKHNNLGRRQRQRQPIASIVQAGEVASRNHRTATFRSNKQASETPTATIKGDESIDASFATEIKDHGKKAPTTRWSYHGGDNKLSLFLWLLRQVSPGILILCCFFVYQNSRRSALVMAALKASRVVGETQPTALKATSTDRLGSKVPAALRNLADLSLPYNPTTETPYFWDIHFAGETLAESVFSKCYTLVQSCEHGLKQPGYRNEELGVFEYNGGSYVNVDTTTPDGIERAATLQLAESHLSNVVISPHLHLFTSQIFSPTSKGRFFSLFRNPIDRAISMYHYLQTASWDPMYNPLLKDMSLEEYASTSGSAENNWVTRFLVNKPGGVLREKDMVVAKEILRTKCLVGLFEEIEPSLARFQVYFGWDYHQSPMESSKCRRAVLERGDPRHDHEPLEQGSPAWNALATVNKYDMELYEYAKELFVLQGEQIFGINL</sequence>
<dbReference type="PANTHER" id="PTHR32301:SF6">
    <property type="entry name" value="GOLVESIN-RELATED"/>
    <property type="match status" value="1"/>
</dbReference>
<organism evidence="2">
    <name type="scientific">Grammatophora oceanica</name>
    <dbReference type="NCBI Taxonomy" id="210454"/>
    <lineage>
        <taxon>Eukaryota</taxon>
        <taxon>Sar</taxon>
        <taxon>Stramenopiles</taxon>
        <taxon>Ochrophyta</taxon>
        <taxon>Bacillariophyta</taxon>
        <taxon>Fragilariophyceae</taxon>
        <taxon>Fragilariophycidae</taxon>
        <taxon>Rhabdonematales</taxon>
        <taxon>Grammatophoraceae</taxon>
        <taxon>Grammatophora</taxon>
    </lineage>
</organism>